<dbReference type="GO" id="GO:0032210">
    <property type="term" value="P:regulation of telomere maintenance via telomerase"/>
    <property type="evidence" value="ECO:0007669"/>
    <property type="project" value="TreeGrafter"/>
</dbReference>
<evidence type="ECO:0000256" key="4">
    <source>
        <dbReference type="ARBA" id="ARBA00015253"/>
    </source>
</evidence>
<accession>A0AAD4G7B2</accession>
<dbReference type="AlphaFoldDB" id="A0AAD4G7B2"/>
<evidence type="ECO:0000259" key="10">
    <source>
        <dbReference type="SMART" id="SM00976"/>
    </source>
</evidence>
<dbReference type="GO" id="GO:0016233">
    <property type="term" value="P:telomere capping"/>
    <property type="evidence" value="ECO:0007669"/>
    <property type="project" value="TreeGrafter"/>
</dbReference>
<dbReference type="GO" id="GO:0098505">
    <property type="term" value="F:G-rich strand telomeric DNA binding"/>
    <property type="evidence" value="ECO:0007669"/>
    <property type="project" value="TreeGrafter"/>
</dbReference>
<dbReference type="PANTHER" id="PTHR14513">
    <property type="entry name" value="PROTECTION OF TELOMERES 1"/>
    <property type="match status" value="1"/>
</dbReference>
<feature type="domain" description="Telomeric single stranded DNA binding POT1/Cdc13" evidence="10">
    <location>
        <begin position="253"/>
        <end position="385"/>
    </location>
</feature>
<dbReference type="EMBL" id="WHUW01000124">
    <property type="protein sequence ID" value="KAF8422592.1"/>
    <property type="molecule type" value="Genomic_DNA"/>
</dbReference>
<proteinExistence type="inferred from homology"/>
<dbReference type="Gene3D" id="2.40.50.140">
    <property type="entry name" value="Nucleic acid-binding proteins"/>
    <property type="match status" value="3"/>
</dbReference>
<evidence type="ECO:0000256" key="1">
    <source>
        <dbReference type="ARBA" id="ARBA00004123"/>
    </source>
</evidence>
<evidence type="ECO:0000256" key="5">
    <source>
        <dbReference type="ARBA" id="ARBA00022454"/>
    </source>
</evidence>
<comment type="similarity">
    <text evidence="3">Belongs to the telombin family.</text>
</comment>
<evidence type="ECO:0000256" key="6">
    <source>
        <dbReference type="ARBA" id="ARBA00022895"/>
    </source>
</evidence>
<keyword evidence="8" id="KW-0539">Nucleus</keyword>
<dbReference type="InterPro" id="IPR032042">
    <property type="entry name" value="POT1PC"/>
</dbReference>
<gene>
    <name evidence="11" type="ORF">L210DRAFT_979877</name>
</gene>
<dbReference type="GO" id="GO:0010521">
    <property type="term" value="F:telomerase inhibitor activity"/>
    <property type="evidence" value="ECO:0007669"/>
    <property type="project" value="TreeGrafter"/>
</dbReference>
<evidence type="ECO:0000256" key="9">
    <source>
        <dbReference type="SAM" id="MobiDB-lite"/>
    </source>
</evidence>
<comment type="caution">
    <text evidence="11">The sequence shown here is derived from an EMBL/GenBank/DDBJ whole genome shotgun (WGS) entry which is preliminary data.</text>
</comment>
<evidence type="ECO:0000256" key="2">
    <source>
        <dbReference type="ARBA" id="ARBA00004574"/>
    </source>
</evidence>
<evidence type="ECO:0000256" key="8">
    <source>
        <dbReference type="ARBA" id="ARBA00023242"/>
    </source>
</evidence>
<dbReference type="InterPro" id="IPR028389">
    <property type="entry name" value="POT1"/>
</dbReference>
<dbReference type="GO" id="GO:0000783">
    <property type="term" value="C:nuclear telomere cap complex"/>
    <property type="evidence" value="ECO:0007669"/>
    <property type="project" value="TreeGrafter"/>
</dbReference>
<dbReference type="Proteomes" id="UP001194468">
    <property type="component" value="Unassembled WGS sequence"/>
</dbReference>
<evidence type="ECO:0000313" key="12">
    <source>
        <dbReference type="Proteomes" id="UP001194468"/>
    </source>
</evidence>
<dbReference type="InterPro" id="IPR011564">
    <property type="entry name" value="Telomer_end-bd_POT1/Cdc13"/>
</dbReference>
<feature type="region of interest" description="Disordered" evidence="9">
    <location>
        <begin position="184"/>
        <end position="246"/>
    </location>
</feature>
<dbReference type="SUPFAM" id="SSF50249">
    <property type="entry name" value="Nucleic acid-binding proteins"/>
    <property type="match status" value="2"/>
</dbReference>
<organism evidence="11 12">
    <name type="scientific">Boletus edulis BED1</name>
    <dbReference type="NCBI Taxonomy" id="1328754"/>
    <lineage>
        <taxon>Eukaryota</taxon>
        <taxon>Fungi</taxon>
        <taxon>Dikarya</taxon>
        <taxon>Basidiomycota</taxon>
        <taxon>Agaricomycotina</taxon>
        <taxon>Agaricomycetes</taxon>
        <taxon>Agaricomycetidae</taxon>
        <taxon>Boletales</taxon>
        <taxon>Boletineae</taxon>
        <taxon>Boletaceae</taxon>
        <taxon>Boletoideae</taxon>
        <taxon>Boletus</taxon>
    </lineage>
</organism>
<evidence type="ECO:0000256" key="3">
    <source>
        <dbReference type="ARBA" id="ARBA00008442"/>
    </source>
</evidence>
<keyword evidence="5" id="KW-0158">Chromosome</keyword>
<sequence>MANCFSRRCSLEELVHLDGSDDSQYIQGVVFMVWPPRKNVYRIYLEVIEESTPYRFQVEIPYQDGMVFRPQDCISLGLKGVRVDQRKESNARHSLPIALSFPDGVILKYLSGKHAGKLVDTWDANTDVWYNLPSIPVVSVVEVASTSEPLVTNPPQAARNQHAALGPVPSFIPASHIALSPQFTKGTRRTSWSKPHKKRRLNEPDSVNAMTPPFPQTSTLADDSGREHDYHTNKIKPDGATKRPDVTTKQNIFTTLSDLRKGPLLINVVAIVAYANPERRTKTKEWSKSFALVDQSIADSSRPSVTVNCFQEKIPEWLPQVNQGDVVVLQKLKVIEFNGALSLIGYADKLCWAVYDPLTCSIRSPDNNPAPGKHGVNDLMGGRFSPYLELPRDGIELEHCQQIAGWWKARLESDEPPPFQPRRRHLLISEASPDLAPGGFFDCTVLQKFHNGQATTVYVTDYTVNPFIYPIKAAWCPTELCGYVLQCEMWDDARTIAEMMKPGEYWYLNNVRAKWNRYQHMEGTMQYAEKVQRLAADELEAQPRMRDFLARKRGLVSVSTTAYPPSETLLQDVGETTGLFSFIVELLYKNTDLHDDPFICVTDYTYNHLLPAIAPMVDCDHSLEHRVIKVRLDDAQVGFLSDIKPGSGLIIHNIAIKRSDGAGTIQGYLSGADRLIHVLDMSGHHFQTLSRNKENWLSGIVPSGPKTVSLTKPSTPSTIPLCEALSLPAPAVFTVFARIVDFFPFDIMDASVLRCLRCHPSTPPTTNQCPRCGDLLDPYGQRFYRLFVQLQDEGGDELFVSLSGQECTLLQGLDPADFLHDQAAFDRFLARVDPILGNLRDVHQSWSRNENKTIQTPLMTFTCENWSTGDGDEKGYSLLGYSPA</sequence>
<keyword evidence="7" id="KW-0238">DNA-binding</keyword>
<keyword evidence="6" id="KW-0779">Telomere</keyword>
<dbReference type="SMART" id="SM00976">
    <property type="entry name" value="Telo_bind"/>
    <property type="match status" value="1"/>
</dbReference>
<dbReference type="Pfam" id="PF02765">
    <property type="entry name" value="POT1"/>
    <property type="match status" value="1"/>
</dbReference>
<name>A0AAD4G7B2_BOLED</name>
<evidence type="ECO:0000313" key="11">
    <source>
        <dbReference type="EMBL" id="KAF8422592.1"/>
    </source>
</evidence>
<keyword evidence="12" id="KW-1185">Reference proteome</keyword>
<evidence type="ECO:0000256" key="7">
    <source>
        <dbReference type="ARBA" id="ARBA00023125"/>
    </source>
</evidence>
<feature type="compositionally biased region" description="Polar residues" evidence="9">
    <location>
        <begin position="184"/>
        <end position="193"/>
    </location>
</feature>
<reference evidence="11" key="2">
    <citation type="journal article" date="2020" name="Nat. Commun.">
        <title>Large-scale genome sequencing of mycorrhizal fungi provides insights into the early evolution of symbiotic traits.</title>
        <authorList>
            <person name="Miyauchi S."/>
            <person name="Kiss E."/>
            <person name="Kuo A."/>
            <person name="Drula E."/>
            <person name="Kohler A."/>
            <person name="Sanchez-Garcia M."/>
            <person name="Morin E."/>
            <person name="Andreopoulos B."/>
            <person name="Barry K.W."/>
            <person name="Bonito G."/>
            <person name="Buee M."/>
            <person name="Carver A."/>
            <person name="Chen C."/>
            <person name="Cichocki N."/>
            <person name="Clum A."/>
            <person name="Culley D."/>
            <person name="Crous P.W."/>
            <person name="Fauchery L."/>
            <person name="Girlanda M."/>
            <person name="Hayes R.D."/>
            <person name="Keri Z."/>
            <person name="LaButti K."/>
            <person name="Lipzen A."/>
            <person name="Lombard V."/>
            <person name="Magnuson J."/>
            <person name="Maillard F."/>
            <person name="Murat C."/>
            <person name="Nolan M."/>
            <person name="Ohm R.A."/>
            <person name="Pangilinan J."/>
            <person name="Pereira M.F."/>
            <person name="Perotto S."/>
            <person name="Peter M."/>
            <person name="Pfister S."/>
            <person name="Riley R."/>
            <person name="Sitrit Y."/>
            <person name="Stielow J.B."/>
            <person name="Szollosi G."/>
            <person name="Zifcakova L."/>
            <person name="Stursova M."/>
            <person name="Spatafora J.W."/>
            <person name="Tedersoo L."/>
            <person name="Vaario L.M."/>
            <person name="Yamada A."/>
            <person name="Yan M."/>
            <person name="Wang P."/>
            <person name="Xu J."/>
            <person name="Bruns T."/>
            <person name="Baldrian P."/>
            <person name="Vilgalys R."/>
            <person name="Dunand C."/>
            <person name="Henrissat B."/>
            <person name="Grigoriev I.V."/>
            <person name="Hibbett D."/>
            <person name="Nagy L.G."/>
            <person name="Martin F.M."/>
        </authorList>
    </citation>
    <scope>NUCLEOTIDE SEQUENCE</scope>
    <source>
        <strain evidence="11">BED1</strain>
    </source>
</reference>
<reference evidence="11" key="1">
    <citation type="submission" date="2019-10" db="EMBL/GenBank/DDBJ databases">
        <authorList>
            <consortium name="DOE Joint Genome Institute"/>
            <person name="Kuo A."/>
            <person name="Miyauchi S."/>
            <person name="Kiss E."/>
            <person name="Drula E."/>
            <person name="Kohler A."/>
            <person name="Sanchez-Garcia M."/>
            <person name="Andreopoulos B."/>
            <person name="Barry K.W."/>
            <person name="Bonito G."/>
            <person name="Buee M."/>
            <person name="Carver A."/>
            <person name="Chen C."/>
            <person name="Cichocki N."/>
            <person name="Clum A."/>
            <person name="Culley D."/>
            <person name="Crous P.W."/>
            <person name="Fauchery L."/>
            <person name="Girlanda M."/>
            <person name="Hayes R."/>
            <person name="Keri Z."/>
            <person name="LaButti K."/>
            <person name="Lipzen A."/>
            <person name="Lombard V."/>
            <person name="Magnuson J."/>
            <person name="Maillard F."/>
            <person name="Morin E."/>
            <person name="Murat C."/>
            <person name="Nolan M."/>
            <person name="Ohm R."/>
            <person name="Pangilinan J."/>
            <person name="Pereira M."/>
            <person name="Perotto S."/>
            <person name="Peter M."/>
            <person name="Riley R."/>
            <person name="Sitrit Y."/>
            <person name="Stielow B."/>
            <person name="Szollosi G."/>
            <person name="Zifcakova L."/>
            <person name="Stursova M."/>
            <person name="Spatafora J.W."/>
            <person name="Tedersoo L."/>
            <person name="Vaario L.-M."/>
            <person name="Yamada A."/>
            <person name="Yan M."/>
            <person name="Wang P."/>
            <person name="Xu J."/>
            <person name="Bruns T."/>
            <person name="Baldrian P."/>
            <person name="Vilgalys R."/>
            <person name="Henrissat B."/>
            <person name="Grigoriev I.V."/>
            <person name="Hibbett D."/>
            <person name="Nagy L.G."/>
            <person name="Martin F.M."/>
        </authorList>
    </citation>
    <scope>NUCLEOTIDE SEQUENCE</scope>
    <source>
        <strain evidence="11">BED1</strain>
    </source>
</reference>
<dbReference type="Pfam" id="PF16686">
    <property type="entry name" value="POT1PC"/>
    <property type="match status" value="1"/>
</dbReference>
<dbReference type="PANTHER" id="PTHR14513:SF0">
    <property type="entry name" value="PROTECTION OF TELOMERES PROTEIN 1"/>
    <property type="match status" value="1"/>
</dbReference>
<protein>
    <recommendedName>
        <fullName evidence="4">Protection of telomeres protein 1</fullName>
    </recommendedName>
</protein>
<feature type="compositionally biased region" description="Basic and acidic residues" evidence="9">
    <location>
        <begin position="223"/>
        <end position="246"/>
    </location>
</feature>
<comment type="subcellular location">
    <subcellularLocation>
        <location evidence="2">Chromosome</location>
        <location evidence="2">Telomere</location>
    </subcellularLocation>
    <subcellularLocation>
        <location evidence="1">Nucleus</location>
    </subcellularLocation>
</comment>
<dbReference type="InterPro" id="IPR012340">
    <property type="entry name" value="NA-bd_OB-fold"/>
</dbReference>